<gene>
    <name evidence="2" type="ORF">Tci_539713</name>
</gene>
<accession>A0A699ILY9</accession>
<evidence type="ECO:0000256" key="1">
    <source>
        <dbReference type="SAM" id="MobiDB-lite"/>
    </source>
</evidence>
<feature type="non-terminal residue" evidence="2">
    <location>
        <position position="1"/>
    </location>
</feature>
<evidence type="ECO:0000313" key="2">
    <source>
        <dbReference type="EMBL" id="GEZ67740.1"/>
    </source>
</evidence>
<comment type="caution">
    <text evidence="2">The sequence shown here is derived from an EMBL/GenBank/DDBJ whole genome shotgun (WGS) entry which is preliminary data.</text>
</comment>
<reference evidence="2" key="1">
    <citation type="journal article" date="2019" name="Sci. Rep.">
        <title>Draft genome of Tanacetum cinerariifolium, the natural source of mosquito coil.</title>
        <authorList>
            <person name="Yamashiro T."/>
            <person name="Shiraishi A."/>
            <person name="Satake H."/>
            <person name="Nakayama K."/>
        </authorList>
    </citation>
    <scope>NUCLEOTIDE SEQUENCE</scope>
</reference>
<protein>
    <submittedName>
        <fullName evidence="2">Uncharacterized protein</fullName>
    </submittedName>
</protein>
<dbReference type="AlphaFoldDB" id="A0A699ILY9"/>
<feature type="region of interest" description="Disordered" evidence="1">
    <location>
        <begin position="1"/>
        <end position="22"/>
    </location>
</feature>
<name>A0A699ILY9_TANCI</name>
<organism evidence="2">
    <name type="scientific">Tanacetum cinerariifolium</name>
    <name type="common">Dalmatian daisy</name>
    <name type="synonym">Chrysanthemum cinerariifolium</name>
    <dbReference type="NCBI Taxonomy" id="118510"/>
    <lineage>
        <taxon>Eukaryota</taxon>
        <taxon>Viridiplantae</taxon>
        <taxon>Streptophyta</taxon>
        <taxon>Embryophyta</taxon>
        <taxon>Tracheophyta</taxon>
        <taxon>Spermatophyta</taxon>
        <taxon>Magnoliopsida</taxon>
        <taxon>eudicotyledons</taxon>
        <taxon>Gunneridae</taxon>
        <taxon>Pentapetalae</taxon>
        <taxon>asterids</taxon>
        <taxon>campanulids</taxon>
        <taxon>Asterales</taxon>
        <taxon>Asteraceae</taxon>
        <taxon>Asteroideae</taxon>
        <taxon>Anthemideae</taxon>
        <taxon>Anthemidinae</taxon>
        <taxon>Tanacetum</taxon>
    </lineage>
</organism>
<dbReference type="EMBL" id="BKCJ010308871">
    <property type="protein sequence ID" value="GEZ67740.1"/>
    <property type="molecule type" value="Genomic_DNA"/>
</dbReference>
<sequence>RKTSKAREDKDKRQKKQDDPEKLTLMELFNEKYASTRPGFDDLILWEDMKIMFKPNDDDEV</sequence>
<proteinExistence type="predicted"/>